<keyword evidence="1" id="KW-0812">Transmembrane</keyword>
<comment type="caution">
    <text evidence="2">The sequence shown here is derived from an EMBL/GenBank/DDBJ whole genome shotgun (WGS) entry which is preliminary data.</text>
</comment>
<protein>
    <submittedName>
        <fullName evidence="2">Uncharacterized protein</fullName>
    </submittedName>
</protein>
<gene>
    <name evidence="2" type="ORF">WICPIJ_005252</name>
</gene>
<evidence type="ECO:0000313" key="3">
    <source>
        <dbReference type="Proteomes" id="UP000774326"/>
    </source>
</evidence>
<organism evidence="2 3">
    <name type="scientific">Wickerhamomyces pijperi</name>
    <name type="common">Yeast</name>
    <name type="synonym">Pichia pijperi</name>
    <dbReference type="NCBI Taxonomy" id="599730"/>
    <lineage>
        <taxon>Eukaryota</taxon>
        <taxon>Fungi</taxon>
        <taxon>Dikarya</taxon>
        <taxon>Ascomycota</taxon>
        <taxon>Saccharomycotina</taxon>
        <taxon>Saccharomycetes</taxon>
        <taxon>Phaffomycetales</taxon>
        <taxon>Wickerhamomycetaceae</taxon>
        <taxon>Wickerhamomyces</taxon>
    </lineage>
</organism>
<accession>A0A9P8Q3Y2</accession>
<feature type="transmembrane region" description="Helical" evidence="1">
    <location>
        <begin position="41"/>
        <end position="61"/>
    </location>
</feature>
<reference evidence="2" key="2">
    <citation type="submission" date="2021-01" db="EMBL/GenBank/DDBJ databases">
        <authorList>
            <person name="Schikora-Tamarit M.A."/>
        </authorList>
    </citation>
    <scope>NUCLEOTIDE SEQUENCE</scope>
    <source>
        <strain evidence="2">CBS2887</strain>
    </source>
</reference>
<name>A0A9P8Q3Y2_WICPI</name>
<keyword evidence="1" id="KW-0472">Membrane</keyword>
<dbReference type="AlphaFoldDB" id="A0A9P8Q3Y2"/>
<evidence type="ECO:0000313" key="2">
    <source>
        <dbReference type="EMBL" id="KAH3683777.1"/>
    </source>
</evidence>
<dbReference type="Proteomes" id="UP000774326">
    <property type="component" value="Unassembled WGS sequence"/>
</dbReference>
<proteinExistence type="predicted"/>
<evidence type="ECO:0000256" key="1">
    <source>
        <dbReference type="SAM" id="Phobius"/>
    </source>
</evidence>
<keyword evidence="1" id="KW-1133">Transmembrane helix</keyword>
<dbReference type="EMBL" id="JAEUBG010002958">
    <property type="protein sequence ID" value="KAH3683777.1"/>
    <property type="molecule type" value="Genomic_DNA"/>
</dbReference>
<sequence length="104" mass="11396">MSEIKNQAMATGTNVLPILSKTVISTSLPLSIAMLKDSFHLSFLLVLVLAFSSSSILMVMYDSVFLENMLDAIWSTSLIELMSMVKVPANSFLLNLTLSKDSSF</sequence>
<reference evidence="2" key="1">
    <citation type="journal article" date="2021" name="Open Biol.">
        <title>Shared evolutionary footprints suggest mitochondrial oxidative damage underlies multiple complex I losses in fungi.</title>
        <authorList>
            <person name="Schikora-Tamarit M.A."/>
            <person name="Marcet-Houben M."/>
            <person name="Nosek J."/>
            <person name="Gabaldon T."/>
        </authorList>
    </citation>
    <scope>NUCLEOTIDE SEQUENCE</scope>
    <source>
        <strain evidence="2">CBS2887</strain>
    </source>
</reference>
<keyword evidence="3" id="KW-1185">Reference proteome</keyword>